<evidence type="ECO:0000313" key="3">
    <source>
        <dbReference type="Proteomes" id="UP000284417"/>
    </source>
</evidence>
<sequence>MKLWKYSGTLLTATGVIHTIYALFLGKEAFAEMLNNGLIDSIGENQNLGFAFWFLICGIILILWGETLQYYIRKEQKPAPLFLGYFILLFTIIGCVVEPISGFWLFLPQALIIIYSNARFSQLPKQ</sequence>
<feature type="transmembrane region" description="Helical" evidence="1">
    <location>
        <begin position="6"/>
        <end position="26"/>
    </location>
</feature>
<proteinExistence type="predicted"/>
<protein>
    <submittedName>
        <fullName evidence="2">Uncharacterized protein</fullName>
    </submittedName>
</protein>
<dbReference type="InterPro" id="IPR045590">
    <property type="entry name" value="DUF6463"/>
</dbReference>
<feature type="transmembrane region" description="Helical" evidence="1">
    <location>
        <begin position="47"/>
        <end position="65"/>
    </location>
</feature>
<dbReference type="Pfam" id="PF20064">
    <property type="entry name" value="DUF6463"/>
    <property type="match status" value="1"/>
</dbReference>
<dbReference type="EMBL" id="QROC01000002">
    <property type="protein sequence ID" value="RHL01335.1"/>
    <property type="molecule type" value="Genomic_DNA"/>
</dbReference>
<dbReference type="RefSeq" id="WP_118407200.1">
    <property type="nucleotide sequence ID" value="NZ_JAHOFO010000013.1"/>
</dbReference>
<accession>A0A415I121</accession>
<comment type="caution">
    <text evidence="2">The sequence shown here is derived from an EMBL/GenBank/DDBJ whole genome shotgun (WGS) entry which is preliminary data.</text>
</comment>
<dbReference type="Proteomes" id="UP000284417">
    <property type="component" value="Unassembled WGS sequence"/>
</dbReference>
<keyword evidence="1" id="KW-0472">Membrane</keyword>
<name>A0A415I121_9BACE</name>
<feature type="transmembrane region" description="Helical" evidence="1">
    <location>
        <begin position="85"/>
        <end position="107"/>
    </location>
</feature>
<organism evidence="2 3">
    <name type="scientific">Bacteroides xylanisolvens</name>
    <dbReference type="NCBI Taxonomy" id="371601"/>
    <lineage>
        <taxon>Bacteria</taxon>
        <taxon>Pseudomonadati</taxon>
        <taxon>Bacteroidota</taxon>
        <taxon>Bacteroidia</taxon>
        <taxon>Bacteroidales</taxon>
        <taxon>Bacteroidaceae</taxon>
        <taxon>Bacteroides</taxon>
    </lineage>
</organism>
<gene>
    <name evidence="2" type="ORF">DW042_02055</name>
</gene>
<keyword evidence="1" id="KW-0812">Transmembrane</keyword>
<evidence type="ECO:0000313" key="2">
    <source>
        <dbReference type="EMBL" id="RHL01335.1"/>
    </source>
</evidence>
<reference evidence="2 3" key="1">
    <citation type="submission" date="2018-08" db="EMBL/GenBank/DDBJ databases">
        <title>A genome reference for cultivated species of the human gut microbiota.</title>
        <authorList>
            <person name="Zou Y."/>
            <person name="Xue W."/>
            <person name="Luo G."/>
        </authorList>
    </citation>
    <scope>NUCLEOTIDE SEQUENCE [LARGE SCALE GENOMIC DNA]</scope>
    <source>
        <strain evidence="2 3">AF39-6AC</strain>
    </source>
</reference>
<evidence type="ECO:0000256" key="1">
    <source>
        <dbReference type="SAM" id="Phobius"/>
    </source>
</evidence>
<dbReference type="AlphaFoldDB" id="A0A415I121"/>
<keyword evidence="1" id="KW-1133">Transmembrane helix</keyword>